<dbReference type="WBParaSite" id="PgE006_g007_t01">
    <property type="protein sequence ID" value="PgE006_g007_t01"/>
    <property type="gene ID" value="PgE006_g007"/>
</dbReference>
<proteinExistence type="predicted"/>
<evidence type="ECO:0000313" key="2">
    <source>
        <dbReference type="WBParaSite" id="PgE006_g007_t01"/>
    </source>
</evidence>
<keyword evidence="1" id="KW-1185">Reference proteome</keyword>
<accession>A0A914ZWS1</accession>
<dbReference type="Proteomes" id="UP000887569">
    <property type="component" value="Unplaced"/>
</dbReference>
<evidence type="ECO:0000313" key="3">
    <source>
        <dbReference type="WBParaSite" id="PgE006_g007_t03"/>
    </source>
</evidence>
<protein>
    <submittedName>
        <fullName evidence="2 3">Uncharacterized protein</fullName>
    </submittedName>
</protein>
<name>A0A914ZWS1_PARUN</name>
<dbReference type="WBParaSite" id="PgE006_g007_t03">
    <property type="protein sequence ID" value="PgE006_g007_t03"/>
    <property type="gene ID" value="PgE006_g007"/>
</dbReference>
<organism evidence="1 3">
    <name type="scientific">Parascaris univalens</name>
    <name type="common">Nematode worm</name>
    <dbReference type="NCBI Taxonomy" id="6257"/>
    <lineage>
        <taxon>Eukaryota</taxon>
        <taxon>Metazoa</taxon>
        <taxon>Ecdysozoa</taxon>
        <taxon>Nematoda</taxon>
        <taxon>Chromadorea</taxon>
        <taxon>Rhabditida</taxon>
        <taxon>Spirurina</taxon>
        <taxon>Ascaridomorpha</taxon>
        <taxon>Ascaridoidea</taxon>
        <taxon>Ascarididae</taxon>
        <taxon>Parascaris</taxon>
    </lineage>
</organism>
<dbReference type="AlphaFoldDB" id="A0A914ZWS1"/>
<sequence length="84" mass="9785">MCGFGNNPTAYLNGIISTDPMRCQFTNPTGKQSYWCLSRFSRLKIIRKVKHIPKKKRGRSMIAYLFHIAESSFQECHFRLINTV</sequence>
<reference evidence="2 3" key="1">
    <citation type="submission" date="2022-11" db="UniProtKB">
        <authorList>
            <consortium name="WormBaseParasite"/>
        </authorList>
    </citation>
    <scope>IDENTIFICATION</scope>
</reference>
<evidence type="ECO:0000313" key="1">
    <source>
        <dbReference type="Proteomes" id="UP000887569"/>
    </source>
</evidence>